<dbReference type="GO" id="GO:0002181">
    <property type="term" value="P:cytoplasmic translation"/>
    <property type="evidence" value="ECO:0007669"/>
    <property type="project" value="TreeGrafter"/>
</dbReference>
<comment type="similarity">
    <text evidence="1 6">Belongs to the universal ribosomal protein uL22 family.</text>
</comment>
<feature type="non-terminal residue" evidence="8">
    <location>
        <position position="384"/>
    </location>
</feature>
<dbReference type="PANTHER" id="PTHR11593:SF10">
    <property type="entry name" value="60S RIBOSOMAL PROTEIN L17"/>
    <property type="match status" value="1"/>
</dbReference>
<feature type="compositionally biased region" description="Low complexity" evidence="7">
    <location>
        <begin position="179"/>
        <end position="196"/>
    </location>
</feature>
<keyword evidence="2 6" id="KW-0689">Ribosomal protein</keyword>
<evidence type="ECO:0000313" key="9">
    <source>
        <dbReference type="Proteomes" id="UP001177744"/>
    </source>
</evidence>
<evidence type="ECO:0000256" key="2">
    <source>
        <dbReference type="ARBA" id="ARBA00022980"/>
    </source>
</evidence>
<evidence type="ECO:0000256" key="1">
    <source>
        <dbReference type="ARBA" id="ARBA00009451"/>
    </source>
</evidence>
<sequence length="384" mass="41887">MCALLSLVGRCAQAKRWGWTQGQWPQKSATCLPHTLNAESNAEPEGLEVDSLVIEHMGRGRAGNKAPKMWPRTYRAHGRVSPHRGSPCHTEVILTGKKQKRLHRRTRYSGLAAPSIDRFCASCKRKKIRRAQMHFHGAGCRDESGSEDTSITGAAFPSTQVRAGKRSYSYALDRRPVLSSGGRSSSSTERAASGGTHLDRSEDSLSAALALGAALEASRVTSFLVGSFTPRGLGLSAAPHQALRNEFSDLRPPIILQDLFLPCCPAASRLRENNLLLLEATKFWGICYSSSGKRIQVSSSKRKKLEVKPHTETRAGVLGLRGVEMMPASLCPRGDLLEFGPGQRLLCAHVTEGSARSHRLPVPRIAHPGHSQSRCCRDGRRLCS</sequence>
<keyword evidence="3 6" id="KW-0687">Ribonucleoprotein</keyword>
<dbReference type="EMBL" id="JAULJE010000001">
    <property type="protein sequence ID" value="KAK1346158.1"/>
    <property type="molecule type" value="Genomic_DNA"/>
</dbReference>
<comment type="caution">
    <text evidence="8">The sequence shown here is derived from an EMBL/GenBank/DDBJ whole genome shotgun (WGS) entry which is preliminary data.</text>
</comment>
<evidence type="ECO:0000256" key="3">
    <source>
        <dbReference type="ARBA" id="ARBA00023274"/>
    </source>
</evidence>
<dbReference type="AlphaFoldDB" id="A0AA40IAS5"/>
<dbReference type="InterPro" id="IPR005721">
    <property type="entry name" value="Ribosomal_uL22_euk/arc"/>
</dbReference>
<organism evidence="8 9">
    <name type="scientific">Cnephaeus nilssonii</name>
    <name type="common">Northern bat</name>
    <name type="synonym">Eptesicus nilssonii</name>
    <dbReference type="NCBI Taxonomy" id="3371016"/>
    <lineage>
        <taxon>Eukaryota</taxon>
        <taxon>Metazoa</taxon>
        <taxon>Chordata</taxon>
        <taxon>Craniata</taxon>
        <taxon>Vertebrata</taxon>
        <taxon>Euteleostomi</taxon>
        <taxon>Mammalia</taxon>
        <taxon>Eutheria</taxon>
        <taxon>Laurasiatheria</taxon>
        <taxon>Chiroptera</taxon>
        <taxon>Yangochiroptera</taxon>
        <taxon>Vespertilionidae</taxon>
        <taxon>Cnephaeus</taxon>
    </lineage>
</organism>
<dbReference type="SUPFAM" id="SSF54843">
    <property type="entry name" value="Ribosomal protein L22"/>
    <property type="match status" value="1"/>
</dbReference>
<dbReference type="InterPro" id="IPR036394">
    <property type="entry name" value="Ribosomal_uL22_sf"/>
</dbReference>
<keyword evidence="9" id="KW-1185">Reference proteome</keyword>
<accession>A0AA40IAS5</accession>
<gene>
    <name evidence="8" type="ORF">QTO34_000011</name>
</gene>
<dbReference type="Pfam" id="PF00237">
    <property type="entry name" value="Ribosomal_L22"/>
    <property type="match status" value="1"/>
</dbReference>
<feature type="region of interest" description="Disordered" evidence="7">
    <location>
        <begin position="138"/>
        <end position="158"/>
    </location>
</feature>
<evidence type="ECO:0000256" key="5">
    <source>
        <dbReference type="ARBA" id="ARBA00035325"/>
    </source>
</evidence>
<dbReference type="GO" id="GO:0022625">
    <property type="term" value="C:cytosolic large ribosomal subunit"/>
    <property type="evidence" value="ECO:0007669"/>
    <property type="project" value="TreeGrafter"/>
</dbReference>
<reference evidence="8" key="1">
    <citation type="submission" date="2023-06" db="EMBL/GenBank/DDBJ databases">
        <title>Reference genome for the Northern bat (Eptesicus nilssonii), a most northern bat species.</title>
        <authorList>
            <person name="Laine V.N."/>
            <person name="Pulliainen A.T."/>
            <person name="Lilley T.M."/>
        </authorList>
    </citation>
    <scope>NUCLEOTIDE SEQUENCE</scope>
    <source>
        <strain evidence="8">BLF_Eptnil</strain>
        <tissue evidence="8">Kidney</tissue>
    </source>
</reference>
<feature type="compositionally biased region" description="Polar residues" evidence="7">
    <location>
        <begin position="147"/>
        <end position="158"/>
    </location>
</feature>
<dbReference type="Gene3D" id="3.90.470.10">
    <property type="entry name" value="Ribosomal protein L22/L17"/>
    <property type="match status" value="1"/>
</dbReference>
<dbReference type="PANTHER" id="PTHR11593">
    <property type="entry name" value="60S RIBOSOMAL PROTEIN L17"/>
    <property type="match status" value="1"/>
</dbReference>
<dbReference type="Proteomes" id="UP001177744">
    <property type="component" value="Unassembled WGS sequence"/>
</dbReference>
<dbReference type="GO" id="GO:0003735">
    <property type="term" value="F:structural constituent of ribosome"/>
    <property type="evidence" value="ECO:0007669"/>
    <property type="project" value="InterPro"/>
</dbReference>
<protein>
    <recommendedName>
        <fullName evidence="4">Large ribosomal subunit protein uL22</fullName>
    </recommendedName>
    <alternativeName>
        <fullName evidence="5">60S ribosomal protein L17</fullName>
    </alternativeName>
</protein>
<dbReference type="InterPro" id="IPR001063">
    <property type="entry name" value="Ribosomal_uL22"/>
</dbReference>
<evidence type="ECO:0000256" key="4">
    <source>
        <dbReference type="ARBA" id="ARBA00035207"/>
    </source>
</evidence>
<evidence type="ECO:0000256" key="6">
    <source>
        <dbReference type="RuleBase" id="RU004005"/>
    </source>
</evidence>
<evidence type="ECO:0000256" key="7">
    <source>
        <dbReference type="SAM" id="MobiDB-lite"/>
    </source>
</evidence>
<feature type="region of interest" description="Disordered" evidence="7">
    <location>
        <begin position="176"/>
        <end position="199"/>
    </location>
</feature>
<evidence type="ECO:0000313" key="8">
    <source>
        <dbReference type="EMBL" id="KAK1346158.1"/>
    </source>
</evidence>
<name>A0AA40IAS5_CNENI</name>
<proteinExistence type="inferred from homology"/>